<dbReference type="STRING" id="35525.A0A0P5YNC7"/>
<comment type="caution">
    <text evidence="1">The sequence shown here is derived from an EMBL/GenBank/DDBJ whole genome shotgun (WGS) entry which is preliminary data.</text>
</comment>
<proteinExistence type="predicted"/>
<gene>
    <name evidence="1" type="ORF">APZ42_025549</name>
</gene>
<dbReference type="OrthoDB" id="10251219at2759"/>
<dbReference type="InterPro" id="IPR013083">
    <property type="entry name" value="Znf_RING/FYVE/PHD"/>
</dbReference>
<dbReference type="Proteomes" id="UP000076858">
    <property type="component" value="Unassembled WGS sequence"/>
</dbReference>
<reference evidence="1 2" key="1">
    <citation type="submission" date="2016-03" db="EMBL/GenBank/DDBJ databases">
        <title>EvidentialGene: Evidence-directed Construction of Genes on Genomes.</title>
        <authorList>
            <person name="Gilbert D.G."/>
            <person name="Choi J.-H."/>
            <person name="Mockaitis K."/>
            <person name="Colbourne J."/>
            <person name="Pfrender M."/>
        </authorList>
    </citation>
    <scope>NUCLEOTIDE SEQUENCE [LARGE SCALE GENOMIC DNA]</scope>
    <source>
        <strain evidence="1 2">Xinb3</strain>
        <tissue evidence="1">Complete organism</tissue>
    </source>
</reference>
<dbReference type="GO" id="GO:0061630">
    <property type="term" value="F:ubiquitin protein ligase activity"/>
    <property type="evidence" value="ECO:0007669"/>
    <property type="project" value="TreeGrafter"/>
</dbReference>
<dbReference type="EMBL" id="LRGB01001899">
    <property type="protein sequence ID" value="KZS10075.1"/>
    <property type="molecule type" value="Genomic_DNA"/>
</dbReference>
<dbReference type="InterPro" id="IPR001841">
    <property type="entry name" value="Znf_RING"/>
</dbReference>
<evidence type="ECO:0000313" key="1">
    <source>
        <dbReference type="EMBL" id="KZS10075.1"/>
    </source>
</evidence>
<organism evidence="1 2">
    <name type="scientific">Daphnia magna</name>
    <dbReference type="NCBI Taxonomy" id="35525"/>
    <lineage>
        <taxon>Eukaryota</taxon>
        <taxon>Metazoa</taxon>
        <taxon>Ecdysozoa</taxon>
        <taxon>Arthropoda</taxon>
        <taxon>Crustacea</taxon>
        <taxon>Branchiopoda</taxon>
        <taxon>Diplostraca</taxon>
        <taxon>Cladocera</taxon>
        <taxon>Anomopoda</taxon>
        <taxon>Daphniidae</taxon>
        <taxon>Daphnia</taxon>
    </lineage>
</organism>
<dbReference type="Gene3D" id="3.30.40.10">
    <property type="entry name" value="Zinc/RING finger domain, C3HC4 (zinc finger)"/>
    <property type="match status" value="1"/>
</dbReference>
<dbReference type="AlphaFoldDB" id="A0A0P5YNC7"/>
<name>A0A0P5YNC7_9CRUS</name>
<dbReference type="PANTHER" id="PTHR22696">
    <property type="entry name" value="E3 UBIQUITIN-PROTEIN LIGASE RNF26"/>
    <property type="match status" value="1"/>
</dbReference>
<accession>A0A0P5YNC7</accession>
<dbReference type="PROSITE" id="PS50089">
    <property type="entry name" value="ZF_RING_2"/>
    <property type="match status" value="1"/>
</dbReference>
<dbReference type="GO" id="GO:0016567">
    <property type="term" value="P:protein ubiquitination"/>
    <property type="evidence" value="ECO:0007669"/>
    <property type="project" value="TreeGrafter"/>
</dbReference>
<dbReference type="GO" id="GO:0006511">
    <property type="term" value="P:ubiquitin-dependent protein catabolic process"/>
    <property type="evidence" value="ECO:0007669"/>
    <property type="project" value="TreeGrafter"/>
</dbReference>
<keyword evidence="2" id="KW-1185">Reference proteome</keyword>
<protein>
    <submittedName>
        <fullName evidence="1">Uncharacterized protein</fullName>
    </submittedName>
</protein>
<sequence>MSNILTHITHEIASYIQCTGSTLANIFQFVTLFGKFLWQSIIFIVETVISCVFNLADGLSSASNDFVLFIQDLTDIFESVLKILGDTGDHIVLAIISFVNSFKTLLIQLHLSIHAIFESVLHLFLCTLINAKALLILIGNSTIFLVQLGPNLLFSIVYGITSAISWALQLTWDYFLRIANAILAFLKSVHYELSDIPPSSLFGVLLAIVISLGFFFFLKSILFYWRMAKSWIAEKSWLRMPKFKRPHLLQQGGKLEMEIHSTGHLLRQLEQEREDKLCVICHDHFKCVILLPCRHFCLCQTCVDTIQESNPICPLCRHFVTDSLKVYT</sequence>
<dbReference type="Pfam" id="PF13920">
    <property type="entry name" value="zf-C3HC4_3"/>
    <property type="match status" value="1"/>
</dbReference>
<dbReference type="SUPFAM" id="SSF57850">
    <property type="entry name" value="RING/U-box"/>
    <property type="match status" value="1"/>
</dbReference>
<evidence type="ECO:0000313" key="2">
    <source>
        <dbReference type="Proteomes" id="UP000076858"/>
    </source>
</evidence>
<dbReference type="PANTHER" id="PTHR22696:SF1">
    <property type="entry name" value="E3 UBIQUITIN-PROTEIN LIGASE RNF26"/>
    <property type="match status" value="1"/>
</dbReference>